<name>D7DZ25_NOSA0</name>
<dbReference type="Gene3D" id="3.40.50.11660">
    <property type="entry name" value="Glycosyl transferase family 10, C-terminal domain"/>
    <property type="match status" value="1"/>
</dbReference>
<keyword evidence="3" id="KW-0808">Transferase</keyword>
<dbReference type="eggNOG" id="ENOG5030IK1">
    <property type="taxonomic scope" value="Bacteria"/>
</dbReference>
<proteinExistence type="inferred from homology"/>
<evidence type="ECO:0000313" key="5">
    <source>
        <dbReference type="EMBL" id="ADI66046.1"/>
    </source>
</evidence>
<reference evidence="5 6" key="1">
    <citation type="journal article" date="2010" name="PLoS ONE">
        <title>Genome erosion in a nitrogen-fixing vertically transmitted endosymbiotic multicellular cyanobacterium.</title>
        <authorList>
            <person name="Ran L."/>
            <person name="Larsson J."/>
            <person name="Vigil-Stenman T."/>
            <person name="Nylander J.A."/>
            <person name="Ininbergs K."/>
            <person name="Zheng W.W."/>
            <person name="Lapidus A."/>
            <person name="Lowry S."/>
            <person name="Haselkorn R."/>
            <person name="Bergman B."/>
        </authorList>
    </citation>
    <scope>NUCLEOTIDE SEQUENCE [LARGE SCALE GENOMIC DNA]</scope>
    <source>
        <strain evidence="5 6">0708</strain>
    </source>
</reference>
<feature type="domain" description="Fucosyltransferase C-terminal" evidence="4">
    <location>
        <begin position="132"/>
        <end position="241"/>
    </location>
</feature>
<dbReference type="InterPro" id="IPR001503">
    <property type="entry name" value="Glyco_trans_10"/>
</dbReference>
<dbReference type="InterPro" id="IPR038577">
    <property type="entry name" value="GT10-like_C_sf"/>
</dbReference>
<evidence type="ECO:0000313" key="6">
    <source>
        <dbReference type="Proteomes" id="UP000001511"/>
    </source>
</evidence>
<organism evidence="5 6">
    <name type="scientific">Nostoc azollae (strain 0708)</name>
    <name type="common">Anabaena azollae (strain 0708)</name>
    <dbReference type="NCBI Taxonomy" id="551115"/>
    <lineage>
        <taxon>Bacteria</taxon>
        <taxon>Bacillati</taxon>
        <taxon>Cyanobacteriota</taxon>
        <taxon>Cyanophyceae</taxon>
        <taxon>Nostocales</taxon>
        <taxon>Nostocaceae</taxon>
        <taxon>Trichormus</taxon>
    </lineage>
</organism>
<keyword evidence="2" id="KW-0328">Glycosyltransferase</keyword>
<dbReference type="Proteomes" id="UP000001511">
    <property type="component" value="Chromosome"/>
</dbReference>
<evidence type="ECO:0000256" key="1">
    <source>
        <dbReference type="ARBA" id="ARBA00008919"/>
    </source>
</evidence>
<dbReference type="InterPro" id="IPR055270">
    <property type="entry name" value="Glyco_tran_10_C"/>
</dbReference>
<dbReference type="RefSeq" id="WP_013193056.1">
    <property type="nucleotide sequence ID" value="NC_014248.1"/>
</dbReference>
<dbReference type="OrthoDB" id="494585at2"/>
<dbReference type="PANTHER" id="PTHR11929:SF194">
    <property type="entry name" value="ALPHA-(1,3)-FUCOSYLTRANSFERASE 10"/>
    <property type="match status" value="1"/>
</dbReference>
<dbReference type="STRING" id="551115.Aazo_4910"/>
<evidence type="ECO:0000256" key="3">
    <source>
        <dbReference type="ARBA" id="ARBA00022679"/>
    </source>
</evidence>
<evidence type="ECO:0000259" key="4">
    <source>
        <dbReference type="Pfam" id="PF00852"/>
    </source>
</evidence>
<accession>D7DZ25</accession>
<dbReference type="Pfam" id="PF00852">
    <property type="entry name" value="Glyco_transf_10"/>
    <property type="match status" value="1"/>
</dbReference>
<sequence>MPVIALLMSDPSVHSQNYFQQFITENGDNFWQSTQFVINPEKGKFDGIIVYQSIKALDRTYQLSCPKTRTLLVLKEPPDILHLPEGYTRQFYCTLGQDNRVKSTKRILSYAGYHWYVEINIRDAINTYNLPKTKLISAVVSSKTDTIGHRQRLDFMYEIKKHLGGQLDWFGRGIQELVNCKADALLDYKYHIVLENGAWPHYWTEKLADAFVSNCFPFYWGAPNILDYFEPESLKMIDVNDIAGSVKSIEQAITQDIYITAQPALAQARNKILTDYHPYQTYLDLFNSFPAAEHSDIVIKPHSNFKYDLITRLQIHATKYLKEMTV</sequence>
<comment type="similarity">
    <text evidence="1">Belongs to the glycosyltransferase 10 family.</text>
</comment>
<dbReference type="HOGENOM" id="CLU_066854_0_0_3"/>
<dbReference type="AlphaFoldDB" id="D7DZ25"/>
<dbReference type="GO" id="GO:0016020">
    <property type="term" value="C:membrane"/>
    <property type="evidence" value="ECO:0007669"/>
    <property type="project" value="InterPro"/>
</dbReference>
<protein>
    <recommendedName>
        <fullName evidence="4">Fucosyltransferase C-terminal domain-containing protein</fullName>
    </recommendedName>
</protein>
<keyword evidence="6" id="KW-1185">Reference proteome</keyword>
<dbReference type="SUPFAM" id="SSF53756">
    <property type="entry name" value="UDP-Glycosyltransferase/glycogen phosphorylase"/>
    <property type="match status" value="1"/>
</dbReference>
<dbReference type="KEGG" id="naz:Aazo_4910"/>
<dbReference type="EMBL" id="CP002059">
    <property type="protein sequence ID" value="ADI66046.1"/>
    <property type="molecule type" value="Genomic_DNA"/>
</dbReference>
<dbReference type="PANTHER" id="PTHR11929">
    <property type="entry name" value="ALPHA- 1,3 -FUCOSYLTRANSFERASE"/>
    <property type="match status" value="1"/>
</dbReference>
<dbReference type="GO" id="GO:0008417">
    <property type="term" value="F:fucosyltransferase activity"/>
    <property type="evidence" value="ECO:0007669"/>
    <property type="project" value="InterPro"/>
</dbReference>
<gene>
    <name evidence="5" type="ordered locus">Aazo_4910</name>
</gene>
<evidence type="ECO:0000256" key="2">
    <source>
        <dbReference type="ARBA" id="ARBA00022676"/>
    </source>
</evidence>